<keyword evidence="1" id="KW-0472">Membrane</keyword>
<dbReference type="EMBL" id="AQQX01000002">
    <property type="protein sequence ID" value="KGM49659.1"/>
    <property type="molecule type" value="Genomic_DNA"/>
</dbReference>
<feature type="transmembrane region" description="Helical" evidence="1">
    <location>
        <begin position="36"/>
        <end position="54"/>
    </location>
</feature>
<sequence>MNILAGAICVFAGAMFGAMALTLPTGSLSRMGPGFLPLATAVGLICVGVAIALFDRDETGLALPEEIRAQLRPLLAVLAAIALFALGIDRLGLMPTSALATFTASFAMRRISLVSRIVLSLVVMVICTAIFHFGLRLSVSLVGG</sequence>
<dbReference type="Proteomes" id="UP000030004">
    <property type="component" value="Unassembled WGS sequence"/>
</dbReference>
<accession>A0A0A0EGX9</accession>
<dbReference type="STRING" id="1461694.ATO9_06490"/>
<keyword evidence="1" id="KW-1133">Transmembrane helix</keyword>
<dbReference type="RefSeq" id="WP_043746882.1">
    <property type="nucleotide sequence ID" value="NZ_AQQX01000002.1"/>
</dbReference>
<feature type="transmembrane region" description="Helical" evidence="1">
    <location>
        <begin position="74"/>
        <end position="93"/>
    </location>
</feature>
<evidence type="ECO:0000313" key="3">
    <source>
        <dbReference type="EMBL" id="KGM49659.1"/>
    </source>
</evidence>
<keyword evidence="4" id="KW-1185">Reference proteome</keyword>
<protein>
    <recommendedName>
        <fullName evidence="2">DUF1468 domain-containing protein</fullName>
    </recommendedName>
</protein>
<evidence type="ECO:0000313" key="4">
    <source>
        <dbReference type="Proteomes" id="UP000030004"/>
    </source>
</evidence>
<keyword evidence="1" id="KW-0812">Transmembrane</keyword>
<dbReference type="eggNOG" id="ENOG503160H">
    <property type="taxonomic scope" value="Bacteria"/>
</dbReference>
<dbReference type="OrthoDB" id="5186924at2"/>
<feature type="transmembrane region" description="Helical" evidence="1">
    <location>
        <begin position="113"/>
        <end position="135"/>
    </location>
</feature>
<dbReference type="Pfam" id="PF07331">
    <property type="entry name" value="TctB"/>
    <property type="match status" value="1"/>
</dbReference>
<name>A0A0A0EGX9_9RHOB</name>
<comment type="caution">
    <text evidence="3">The sequence shown here is derived from an EMBL/GenBank/DDBJ whole genome shotgun (WGS) entry which is preliminary data.</text>
</comment>
<feature type="domain" description="DUF1468" evidence="2">
    <location>
        <begin position="5"/>
        <end position="138"/>
    </location>
</feature>
<dbReference type="AlphaFoldDB" id="A0A0A0EGX9"/>
<dbReference type="InterPro" id="IPR009936">
    <property type="entry name" value="DUF1468"/>
</dbReference>
<evidence type="ECO:0000256" key="1">
    <source>
        <dbReference type="SAM" id="Phobius"/>
    </source>
</evidence>
<evidence type="ECO:0000259" key="2">
    <source>
        <dbReference type="Pfam" id="PF07331"/>
    </source>
</evidence>
<organism evidence="3 4">
    <name type="scientific">Pseudooceanicola atlanticus</name>
    <dbReference type="NCBI Taxonomy" id="1461694"/>
    <lineage>
        <taxon>Bacteria</taxon>
        <taxon>Pseudomonadati</taxon>
        <taxon>Pseudomonadota</taxon>
        <taxon>Alphaproteobacteria</taxon>
        <taxon>Rhodobacterales</taxon>
        <taxon>Paracoccaceae</taxon>
        <taxon>Pseudooceanicola</taxon>
    </lineage>
</organism>
<proteinExistence type="predicted"/>
<gene>
    <name evidence="3" type="ORF">ATO9_06490</name>
</gene>
<reference evidence="3 4" key="1">
    <citation type="journal article" date="2015" name="Antonie Van Leeuwenhoek">
        <title>Pseudooceanicola atlanticus gen. nov. sp. nov., isolated from surface seawater of the Atlantic Ocean and reclassification of Oceanicola batsensis, Oceanicola marinus, Oceanicola nitratireducens, Oceanicola nanhaiensis, Oceanicola antarcticus and Oceanicola flagellatus, as Pseudooceanicola batsensis comb. nov., Pseudooceanicola marinus comb. nov., Pseudooceanicola nitratireducens comb. nov., Pseudooceanicola nanhaiensis comb. nov., Pseudooceanicola antarcticus comb. nov., and Pseudooceanicola flagellatus comb. nov.</title>
        <authorList>
            <person name="Lai Q."/>
            <person name="Li G."/>
            <person name="Liu X."/>
            <person name="Du Y."/>
            <person name="Sun F."/>
            <person name="Shao Z."/>
        </authorList>
    </citation>
    <scope>NUCLEOTIDE SEQUENCE [LARGE SCALE GENOMIC DNA]</scope>
    <source>
        <strain evidence="3 4">22II-s11g</strain>
    </source>
</reference>